<evidence type="ECO:0000313" key="1">
    <source>
        <dbReference type="EMBL" id="RSB75815.1"/>
    </source>
</evidence>
<evidence type="ECO:0000313" key="2">
    <source>
        <dbReference type="Proteomes" id="UP000277279"/>
    </source>
</evidence>
<reference evidence="1 2" key="1">
    <citation type="submission" date="2018-11" db="EMBL/GenBank/DDBJ databases">
        <authorList>
            <person name="Huo Y."/>
        </authorList>
    </citation>
    <scope>NUCLEOTIDE SEQUENCE [LARGE SCALE GENOMIC DNA]</scope>
    <source>
        <strain evidence="1 2">DSM 30132</strain>
    </source>
</reference>
<dbReference type="AlphaFoldDB" id="A0A427MXD8"/>
<organism evidence="1 2">
    <name type="scientific">Rhizobium pisi</name>
    <dbReference type="NCBI Taxonomy" id="574561"/>
    <lineage>
        <taxon>Bacteria</taxon>
        <taxon>Pseudomonadati</taxon>
        <taxon>Pseudomonadota</taxon>
        <taxon>Alphaproteobacteria</taxon>
        <taxon>Hyphomicrobiales</taxon>
        <taxon>Rhizobiaceae</taxon>
        <taxon>Rhizobium/Agrobacterium group</taxon>
        <taxon>Rhizobium</taxon>
    </lineage>
</organism>
<protein>
    <submittedName>
        <fullName evidence="1">Uncharacterized protein</fullName>
    </submittedName>
</protein>
<accession>A0A427MXD8</accession>
<proteinExistence type="predicted"/>
<dbReference type="EMBL" id="RJJT01000012">
    <property type="protein sequence ID" value="RSB75815.1"/>
    <property type="molecule type" value="Genomic_DNA"/>
</dbReference>
<gene>
    <name evidence="1" type="ORF">EFD55_18535</name>
</gene>
<dbReference type="Proteomes" id="UP000277279">
    <property type="component" value="Unassembled WGS sequence"/>
</dbReference>
<name>A0A427MXD8_9HYPH</name>
<comment type="caution">
    <text evidence="1">The sequence shown here is derived from an EMBL/GenBank/DDBJ whole genome shotgun (WGS) entry which is preliminary data.</text>
</comment>
<sequence>MRVDLAEVPVEAAVHPRHGAFFRFVLQINGFPYQEPLKIAEPRQIDLVSARRTGNSRRIENLREFGLGEPPNFAVAEAQFGKIISHVERNEVTHFGLCRSERRIKTLCRAIDGK</sequence>